<dbReference type="AlphaFoldDB" id="A0A914CI89"/>
<evidence type="ECO:0000256" key="1">
    <source>
        <dbReference type="ARBA" id="ARBA00008560"/>
    </source>
</evidence>
<name>A0A914CI89_9BILA</name>
<proteinExistence type="inferred from homology"/>
<keyword evidence="2" id="KW-0689">Ribosomal protein</keyword>
<dbReference type="InterPro" id="IPR011332">
    <property type="entry name" value="Ribosomal_zn-bd"/>
</dbReference>
<evidence type="ECO:0000256" key="2">
    <source>
        <dbReference type="ARBA" id="ARBA00022980"/>
    </source>
</evidence>
<dbReference type="GO" id="GO:0006412">
    <property type="term" value="P:translation"/>
    <property type="evidence" value="ECO:0007669"/>
    <property type="project" value="InterPro"/>
</dbReference>
<keyword evidence="4" id="KW-1185">Reference proteome</keyword>
<keyword evidence="3" id="KW-0687">Ribonucleoprotein</keyword>
<dbReference type="GO" id="GO:0003735">
    <property type="term" value="F:structural constituent of ribosome"/>
    <property type="evidence" value="ECO:0007669"/>
    <property type="project" value="InterPro"/>
</dbReference>
<dbReference type="Proteomes" id="UP000887540">
    <property type="component" value="Unplaced"/>
</dbReference>
<protein>
    <submittedName>
        <fullName evidence="5">Mitochondrial ribosomal protein L32</fullName>
    </submittedName>
</protein>
<evidence type="ECO:0000313" key="4">
    <source>
        <dbReference type="Proteomes" id="UP000887540"/>
    </source>
</evidence>
<dbReference type="GO" id="GO:0015934">
    <property type="term" value="C:large ribosomal subunit"/>
    <property type="evidence" value="ECO:0007669"/>
    <property type="project" value="InterPro"/>
</dbReference>
<dbReference type="NCBIfam" id="TIGR01031">
    <property type="entry name" value="rpmF_bact"/>
    <property type="match status" value="1"/>
</dbReference>
<dbReference type="Pfam" id="PF01783">
    <property type="entry name" value="Ribosomal_L32p"/>
    <property type="match status" value="1"/>
</dbReference>
<evidence type="ECO:0000256" key="3">
    <source>
        <dbReference type="ARBA" id="ARBA00023274"/>
    </source>
</evidence>
<dbReference type="WBParaSite" id="ACRNAN_scaffold1108.g15521.t1">
    <property type="protein sequence ID" value="ACRNAN_scaffold1108.g15521.t1"/>
    <property type="gene ID" value="ACRNAN_scaffold1108.g15521"/>
</dbReference>
<sequence>MRLTRLLLGVPKYRTSKAKKQTRKFGWTKLYRLNEYIVSCNACENPHDVRTICGTCYEGIHTETNRIKEQMMKYNPYMGNTQQPYIEESPPERHEVITEKIEKKQGWFGWKT</sequence>
<dbReference type="InterPro" id="IPR002677">
    <property type="entry name" value="Ribosomal_bL32"/>
</dbReference>
<comment type="similarity">
    <text evidence="1">Belongs to the bacterial ribosomal protein bL32 family.</text>
</comment>
<accession>A0A914CI89</accession>
<reference evidence="5" key="1">
    <citation type="submission" date="2022-11" db="UniProtKB">
        <authorList>
            <consortium name="WormBaseParasite"/>
        </authorList>
    </citation>
    <scope>IDENTIFICATION</scope>
</reference>
<organism evidence="4 5">
    <name type="scientific">Acrobeloides nanus</name>
    <dbReference type="NCBI Taxonomy" id="290746"/>
    <lineage>
        <taxon>Eukaryota</taxon>
        <taxon>Metazoa</taxon>
        <taxon>Ecdysozoa</taxon>
        <taxon>Nematoda</taxon>
        <taxon>Chromadorea</taxon>
        <taxon>Rhabditida</taxon>
        <taxon>Tylenchina</taxon>
        <taxon>Cephalobomorpha</taxon>
        <taxon>Cephaloboidea</taxon>
        <taxon>Cephalobidae</taxon>
        <taxon>Acrobeloides</taxon>
    </lineage>
</organism>
<dbReference type="SUPFAM" id="SSF57829">
    <property type="entry name" value="Zn-binding ribosomal proteins"/>
    <property type="match status" value="1"/>
</dbReference>
<evidence type="ECO:0000313" key="5">
    <source>
        <dbReference type="WBParaSite" id="ACRNAN_scaffold1108.g15521.t1"/>
    </source>
</evidence>